<dbReference type="EMBL" id="LK052943">
    <property type="protein sequence ID" value="CDR43864.1"/>
    <property type="molecule type" value="Genomic_DNA"/>
</dbReference>
<feature type="signal peptide" evidence="1">
    <location>
        <begin position="1"/>
        <end position="21"/>
    </location>
</feature>
<dbReference type="AlphaFoldDB" id="A0A061B207"/>
<reference evidence="2" key="1">
    <citation type="journal article" date="2014" name="Genome Announc.">
        <title>Draft genome sequence of Rhodosporidium toruloides CECT1137, an oleaginous yeast of biotechnological interest.</title>
        <authorList>
            <person name="Morin N."/>
            <person name="Calcas X."/>
            <person name="Devillers H."/>
            <person name="Durrens P."/>
            <person name="Sherman D.J."/>
            <person name="Nicaud J.-M."/>
            <person name="Neuveglise C."/>
        </authorList>
    </citation>
    <scope>NUCLEOTIDE SEQUENCE</scope>
    <source>
        <strain evidence="2">CECT1137</strain>
    </source>
</reference>
<evidence type="ECO:0000256" key="1">
    <source>
        <dbReference type="SAM" id="SignalP"/>
    </source>
</evidence>
<name>A0A061B207_RHOTO</name>
<proteinExistence type="predicted"/>
<keyword evidence="1" id="KW-0732">Signal</keyword>
<feature type="chain" id="PRO_5001593922" evidence="1">
    <location>
        <begin position="22"/>
        <end position="341"/>
    </location>
</feature>
<gene>
    <name evidence="2" type="ORF">RHTO0S_08e07294g</name>
</gene>
<sequence length="341" mass="38132">MPATLPLELALLVVDFALVRGKDEKKLEQRRRLRPLSYVCKAFHKAVRPTLNTRPIFFKGRQRSSINKLEEVARAGTFADVSVVCGIPDDPFDVVRANGQAIKTLVHKGRLGRAARLSTIPRALEELKLLFLVCIKPSPRQNTDSLAINQLSLLSPLPARVILDFLRPALTPNLRSLALLDAHRFEENAATLLLAAAASFSRLDFVQLHYERPSDTSLSALGQVVPTLGCGPYCDTEYIQLTGVDALCAEGAKMRVRQTRASDYVEDLVAAIEKGAGRKALFLPYGTGCYMKTQRRLEAAIKKYRIKHVGYYSDRKDDLFDSSTSEPFRRYLAKERLEGRM</sequence>
<protein>
    <submittedName>
        <fullName evidence="2">RHTO0S08e07294g1_1</fullName>
    </submittedName>
</protein>
<dbReference type="OrthoDB" id="10267620at2759"/>
<organism evidence="2">
    <name type="scientific">Rhodotorula toruloides</name>
    <name type="common">Yeast</name>
    <name type="synonym">Rhodosporidium toruloides</name>
    <dbReference type="NCBI Taxonomy" id="5286"/>
    <lineage>
        <taxon>Eukaryota</taxon>
        <taxon>Fungi</taxon>
        <taxon>Dikarya</taxon>
        <taxon>Basidiomycota</taxon>
        <taxon>Pucciniomycotina</taxon>
        <taxon>Microbotryomycetes</taxon>
        <taxon>Sporidiobolales</taxon>
        <taxon>Sporidiobolaceae</taxon>
        <taxon>Rhodotorula</taxon>
    </lineage>
</organism>
<accession>A0A061B207</accession>
<evidence type="ECO:0000313" key="2">
    <source>
        <dbReference type="EMBL" id="CDR43864.1"/>
    </source>
</evidence>